<organism evidence="1">
    <name type="scientific">freshwater metagenome</name>
    <dbReference type="NCBI Taxonomy" id="449393"/>
    <lineage>
        <taxon>unclassified sequences</taxon>
        <taxon>metagenomes</taxon>
        <taxon>ecological metagenomes</taxon>
    </lineage>
</organism>
<gene>
    <name evidence="1" type="ORF">UFOPK3401_00891</name>
</gene>
<proteinExistence type="predicted"/>
<accession>A0A6J7DTW6</accession>
<reference evidence="1" key="1">
    <citation type="submission" date="2020-05" db="EMBL/GenBank/DDBJ databases">
        <authorList>
            <person name="Chiriac C."/>
            <person name="Salcher M."/>
            <person name="Ghai R."/>
            <person name="Kavagutti S V."/>
        </authorList>
    </citation>
    <scope>NUCLEOTIDE SEQUENCE</scope>
</reference>
<sequence length="267" mass="29192">MSPSSDLIQALREVDGVAQASIVDDPNGVGTLRLALRDDADEISVAMEVNKVLRERFGLGVDPDRVEVIDDIWPDEVDSKERDEIQRREVEFRDVAFRSPVKPDSLLPPVAALPDLKEAAAPRIQIFAPSKVVPTGRRLSIRRLQLVSSLESLSTTVTLGMGSDIYVGRAQASLDLESIHQAVALATLDAVGKYVGNLARIEIEQVSVCPLGDESVALVVLRLFEDSTMHRLTGASVVRQDVRQAIVRASLDAVNRRLEILMGSKRP</sequence>
<name>A0A6J7DTW6_9ZZZZ</name>
<evidence type="ECO:0000313" key="1">
    <source>
        <dbReference type="EMBL" id="CAB4872580.1"/>
    </source>
</evidence>
<dbReference type="EMBL" id="CAFBLM010000037">
    <property type="protein sequence ID" value="CAB4872580.1"/>
    <property type="molecule type" value="Genomic_DNA"/>
</dbReference>
<dbReference type="AlphaFoldDB" id="A0A6J7DTW6"/>
<protein>
    <submittedName>
        <fullName evidence="1">Unannotated protein</fullName>
    </submittedName>
</protein>